<proteinExistence type="predicted"/>
<evidence type="ECO:0000259" key="6">
    <source>
        <dbReference type="Pfam" id="PF05175"/>
    </source>
</evidence>
<evidence type="ECO:0000313" key="7">
    <source>
        <dbReference type="EMBL" id="GIJ45569.1"/>
    </source>
</evidence>
<dbReference type="PANTHER" id="PTHR18895:SF74">
    <property type="entry name" value="MTRF1L RELEASE FACTOR GLUTAMINE METHYLTRANSFERASE"/>
    <property type="match status" value="1"/>
</dbReference>
<accession>A0A8J3YHV6</accession>
<dbReference type="InterPro" id="IPR007848">
    <property type="entry name" value="Small_mtfrase_dom"/>
</dbReference>
<dbReference type="AlphaFoldDB" id="A0A8J3YHV6"/>
<reference evidence="7" key="1">
    <citation type="submission" date="2021-01" db="EMBL/GenBank/DDBJ databases">
        <title>Whole genome shotgun sequence of Virgisporangium aliadipatigenens NBRC 105644.</title>
        <authorList>
            <person name="Komaki H."/>
            <person name="Tamura T."/>
        </authorList>
    </citation>
    <scope>NUCLEOTIDE SEQUENCE</scope>
    <source>
        <strain evidence="7">NBRC 105644</strain>
    </source>
</reference>
<dbReference type="EMBL" id="BOPF01000007">
    <property type="protein sequence ID" value="GIJ45569.1"/>
    <property type="molecule type" value="Genomic_DNA"/>
</dbReference>
<sequence length="267" mass="27843">MTRSGTRSTLNGVPDLITPLVVDRLRAAGCVFAEEEAALLTAATDDPTHLDTLVERRATGEPLEHVLGWAEFCGLRIGVDPGVFVPRHRTEHLVHRAATRTPPHATVVDLACGTGALGLALHHLAGPLHTLHAVDIDPNAATCAARNLAGIGHAHHGDLYTPLPPALHGRVDVLLANVPYVPTAGLALMPREARDHEPPVALDGGPDGLDVLRRVAASARTWLTPGGHLFTEASAHQAPAAAAILSAAGLTPTVERDEDAITVVAVA</sequence>
<evidence type="ECO:0000256" key="2">
    <source>
        <dbReference type="ARBA" id="ARBA00022603"/>
    </source>
</evidence>
<evidence type="ECO:0000256" key="3">
    <source>
        <dbReference type="ARBA" id="ARBA00022679"/>
    </source>
</evidence>
<dbReference type="NCBIfam" id="TIGR00536">
    <property type="entry name" value="hemK_fam"/>
    <property type="match status" value="1"/>
</dbReference>
<comment type="catalytic activity">
    <reaction evidence="5">
        <text>L-glutaminyl-[peptide chain release factor] + S-adenosyl-L-methionine = N(5)-methyl-L-glutaminyl-[peptide chain release factor] + S-adenosyl-L-homocysteine + H(+)</text>
        <dbReference type="Rhea" id="RHEA:42896"/>
        <dbReference type="Rhea" id="RHEA-COMP:10271"/>
        <dbReference type="Rhea" id="RHEA-COMP:10272"/>
        <dbReference type="ChEBI" id="CHEBI:15378"/>
        <dbReference type="ChEBI" id="CHEBI:30011"/>
        <dbReference type="ChEBI" id="CHEBI:57856"/>
        <dbReference type="ChEBI" id="CHEBI:59789"/>
        <dbReference type="ChEBI" id="CHEBI:61891"/>
        <dbReference type="EC" id="2.1.1.297"/>
    </reaction>
</comment>
<comment type="caution">
    <text evidence="7">The sequence shown here is derived from an EMBL/GenBank/DDBJ whole genome shotgun (WGS) entry which is preliminary data.</text>
</comment>
<evidence type="ECO:0000313" key="8">
    <source>
        <dbReference type="Proteomes" id="UP000619260"/>
    </source>
</evidence>
<dbReference type="InterPro" id="IPR029063">
    <property type="entry name" value="SAM-dependent_MTases_sf"/>
</dbReference>
<dbReference type="InterPro" id="IPR004556">
    <property type="entry name" value="HemK-like"/>
</dbReference>
<dbReference type="NCBIfam" id="TIGR03704">
    <property type="entry name" value="PrmC_rel_meth"/>
    <property type="match status" value="1"/>
</dbReference>
<dbReference type="Gene3D" id="3.40.50.150">
    <property type="entry name" value="Vaccinia Virus protein VP39"/>
    <property type="match status" value="1"/>
</dbReference>
<dbReference type="GO" id="GO:0032259">
    <property type="term" value="P:methylation"/>
    <property type="evidence" value="ECO:0007669"/>
    <property type="project" value="UniProtKB-KW"/>
</dbReference>
<keyword evidence="3" id="KW-0808">Transferase</keyword>
<dbReference type="EC" id="2.1.1.297" evidence="1"/>
<keyword evidence="4" id="KW-0949">S-adenosyl-L-methionine</keyword>
<keyword evidence="2 7" id="KW-0489">Methyltransferase</keyword>
<keyword evidence="8" id="KW-1185">Reference proteome</keyword>
<gene>
    <name evidence="7" type="primary">hemK_1</name>
    <name evidence="7" type="ORF">Val02_24550</name>
</gene>
<feature type="domain" description="Methyltransferase small" evidence="6">
    <location>
        <begin position="91"/>
        <end position="180"/>
    </location>
</feature>
<evidence type="ECO:0000256" key="5">
    <source>
        <dbReference type="ARBA" id="ARBA00048391"/>
    </source>
</evidence>
<protein>
    <recommendedName>
        <fullName evidence="1">peptide chain release factor N(5)-glutamine methyltransferase</fullName>
        <ecNumber evidence="1">2.1.1.297</ecNumber>
    </recommendedName>
</protein>
<dbReference type="Gene3D" id="1.10.8.10">
    <property type="entry name" value="DNA helicase RuvA subunit, C-terminal domain"/>
    <property type="match status" value="1"/>
</dbReference>
<dbReference type="SUPFAM" id="SSF53335">
    <property type="entry name" value="S-adenosyl-L-methionine-dependent methyltransferases"/>
    <property type="match status" value="1"/>
</dbReference>
<organism evidence="7 8">
    <name type="scientific">Virgisporangium aliadipatigenens</name>
    <dbReference type="NCBI Taxonomy" id="741659"/>
    <lineage>
        <taxon>Bacteria</taxon>
        <taxon>Bacillati</taxon>
        <taxon>Actinomycetota</taxon>
        <taxon>Actinomycetes</taxon>
        <taxon>Micromonosporales</taxon>
        <taxon>Micromonosporaceae</taxon>
        <taxon>Virgisporangium</taxon>
    </lineage>
</organism>
<dbReference type="Proteomes" id="UP000619260">
    <property type="component" value="Unassembled WGS sequence"/>
</dbReference>
<dbReference type="CDD" id="cd02440">
    <property type="entry name" value="AdoMet_MTases"/>
    <property type="match status" value="1"/>
</dbReference>
<dbReference type="Pfam" id="PF05175">
    <property type="entry name" value="MTS"/>
    <property type="match status" value="1"/>
</dbReference>
<evidence type="ECO:0000256" key="4">
    <source>
        <dbReference type="ARBA" id="ARBA00022691"/>
    </source>
</evidence>
<dbReference type="GO" id="GO:0102559">
    <property type="term" value="F:peptide chain release factor N(5)-glutamine methyltransferase activity"/>
    <property type="evidence" value="ECO:0007669"/>
    <property type="project" value="UniProtKB-EC"/>
</dbReference>
<name>A0A8J3YHV6_9ACTN</name>
<evidence type="ECO:0000256" key="1">
    <source>
        <dbReference type="ARBA" id="ARBA00012771"/>
    </source>
</evidence>
<dbReference type="InterPro" id="IPR050320">
    <property type="entry name" value="N5-glutamine_MTase"/>
</dbReference>
<dbReference type="InterPro" id="IPR022446">
    <property type="entry name" value="MeTrfrase_put"/>
</dbReference>
<dbReference type="PANTHER" id="PTHR18895">
    <property type="entry name" value="HEMK METHYLTRANSFERASE"/>
    <property type="match status" value="1"/>
</dbReference>